<comment type="similarity">
    <text evidence="2 14 15">Belongs to the TonB-dependent receptor family.</text>
</comment>
<keyword evidence="4 14" id="KW-1134">Transmembrane beta strand</keyword>
<evidence type="ECO:0000256" key="6">
    <source>
        <dbReference type="ARBA" id="ARBA00022692"/>
    </source>
</evidence>
<evidence type="ECO:0000256" key="10">
    <source>
        <dbReference type="ARBA" id="ARBA00023077"/>
    </source>
</evidence>
<accession>A0ABW4U491</accession>
<dbReference type="PANTHER" id="PTHR32552:SF68">
    <property type="entry name" value="FERRICHROME OUTER MEMBRANE TRANSPORTER_PHAGE RECEPTOR"/>
    <property type="match status" value="1"/>
</dbReference>
<evidence type="ECO:0000256" key="4">
    <source>
        <dbReference type="ARBA" id="ARBA00022452"/>
    </source>
</evidence>
<dbReference type="Pfam" id="PF00593">
    <property type="entry name" value="TonB_dep_Rec_b-barrel"/>
    <property type="match status" value="1"/>
</dbReference>
<evidence type="ECO:0000256" key="14">
    <source>
        <dbReference type="PROSITE-ProRule" id="PRU01360"/>
    </source>
</evidence>
<evidence type="ECO:0000259" key="18">
    <source>
        <dbReference type="Pfam" id="PF07715"/>
    </source>
</evidence>
<keyword evidence="10 15" id="KW-0798">TonB box</keyword>
<dbReference type="InterPro" id="IPR036942">
    <property type="entry name" value="Beta-barrel_TonB_sf"/>
</dbReference>
<dbReference type="Proteomes" id="UP001597400">
    <property type="component" value="Unassembled WGS sequence"/>
</dbReference>
<evidence type="ECO:0000256" key="15">
    <source>
        <dbReference type="RuleBase" id="RU003357"/>
    </source>
</evidence>
<dbReference type="PROSITE" id="PS52016">
    <property type="entry name" value="TONB_DEPENDENT_REC_3"/>
    <property type="match status" value="1"/>
</dbReference>
<evidence type="ECO:0000256" key="1">
    <source>
        <dbReference type="ARBA" id="ARBA00004571"/>
    </source>
</evidence>
<dbReference type="Gene3D" id="2.170.130.10">
    <property type="entry name" value="TonB-dependent receptor, plug domain"/>
    <property type="match status" value="1"/>
</dbReference>
<keyword evidence="7 16" id="KW-0732">Signal</keyword>
<dbReference type="InterPro" id="IPR039426">
    <property type="entry name" value="TonB-dep_rcpt-like"/>
</dbReference>
<feature type="chain" id="PRO_5046558620" evidence="16">
    <location>
        <begin position="24"/>
        <end position="686"/>
    </location>
</feature>
<dbReference type="InterPro" id="IPR010105">
    <property type="entry name" value="TonB_sidphr_rcpt"/>
</dbReference>
<dbReference type="SUPFAM" id="SSF56935">
    <property type="entry name" value="Porins"/>
    <property type="match status" value="1"/>
</dbReference>
<keyword evidence="12 19" id="KW-0675">Receptor</keyword>
<dbReference type="RefSeq" id="WP_380931113.1">
    <property type="nucleotide sequence ID" value="NZ_JBHUGS010000004.1"/>
</dbReference>
<feature type="domain" description="TonB-dependent receptor-like beta-barrel" evidence="17">
    <location>
        <begin position="229"/>
        <end position="655"/>
    </location>
</feature>
<evidence type="ECO:0000256" key="11">
    <source>
        <dbReference type="ARBA" id="ARBA00023136"/>
    </source>
</evidence>
<evidence type="ECO:0000256" key="13">
    <source>
        <dbReference type="ARBA" id="ARBA00023237"/>
    </source>
</evidence>
<evidence type="ECO:0000256" key="5">
    <source>
        <dbReference type="ARBA" id="ARBA00022496"/>
    </source>
</evidence>
<keyword evidence="5" id="KW-0410">Iron transport</keyword>
<feature type="signal peptide" evidence="16">
    <location>
        <begin position="1"/>
        <end position="23"/>
    </location>
</feature>
<proteinExistence type="inferred from homology"/>
<keyword evidence="11 14" id="KW-0472">Membrane</keyword>
<keyword evidence="20" id="KW-1185">Reference proteome</keyword>
<gene>
    <name evidence="19" type="ORF">ACFSGX_14905</name>
</gene>
<feature type="domain" description="TonB-dependent receptor plug" evidence="18">
    <location>
        <begin position="56"/>
        <end position="157"/>
    </location>
</feature>
<keyword evidence="6 14" id="KW-0812">Transmembrane</keyword>
<name>A0ABW4U491_9SPHN</name>
<evidence type="ECO:0000259" key="17">
    <source>
        <dbReference type="Pfam" id="PF00593"/>
    </source>
</evidence>
<evidence type="ECO:0000256" key="2">
    <source>
        <dbReference type="ARBA" id="ARBA00009810"/>
    </source>
</evidence>
<evidence type="ECO:0000256" key="8">
    <source>
        <dbReference type="ARBA" id="ARBA00023004"/>
    </source>
</evidence>
<dbReference type="InterPro" id="IPR012910">
    <property type="entry name" value="Plug_dom"/>
</dbReference>
<evidence type="ECO:0000256" key="7">
    <source>
        <dbReference type="ARBA" id="ARBA00022729"/>
    </source>
</evidence>
<dbReference type="EMBL" id="JBHUGS010000004">
    <property type="protein sequence ID" value="MFD1952061.1"/>
    <property type="molecule type" value="Genomic_DNA"/>
</dbReference>
<dbReference type="Pfam" id="PF07715">
    <property type="entry name" value="Plug"/>
    <property type="match status" value="1"/>
</dbReference>
<evidence type="ECO:0000256" key="16">
    <source>
        <dbReference type="SAM" id="SignalP"/>
    </source>
</evidence>
<organism evidence="19 20">
    <name type="scientific">Sphingomonas arantia</name>
    <dbReference type="NCBI Taxonomy" id="1460676"/>
    <lineage>
        <taxon>Bacteria</taxon>
        <taxon>Pseudomonadati</taxon>
        <taxon>Pseudomonadota</taxon>
        <taxon>Alphaproteobacteria</taxon>
        <taxon>Sphingomonadales</taxon>
        <taxon>Sphingomonadaceae</taxon>
        <taxon>Sphingomonas</taxon>
    </lineage>
</organism>
<evidence type="ECO:0000256" key="12">
    <source>
        <dbReference type="ARBA" id="ARBA00023170"/>
    </source>
</evidence>
<dbReference type="InterPro" id="IPR037066">
    <property type="entry name" value="Plug_dom_sf"/>
</dbReference>
<dbReference type="CDD" id="cd01347">
    <property type="entry name" value="ligand_gated_channel"/>
    <property type="match status" value="1"/>
</dbReference>
<comment type="subcellular location">
    <subcellularLocation>
        <location evidence="1 14">Cell outer membrane</location>
        <topology evidence="1 14">Multi-pass membrane protein</topology>
    </subcellularLocation>
</comment>
<evidence type="ECO:0000256" key="3">
    <source>
        <dbReference type="ARBA" id="ARBA00022448"/>
    </source>
</evidence>
<sequence>MRVRCLLSGTALIAAFAPAPALAQEGSLLDEILITGRRHSVRPERAAGATRTQTRIEDISQAIQVIPREVIEEQQITRLGDAVANVSNVQQGGTQGNRSELFMVRGFEVNAYAIDGILLSPAQNFTETVRDLANVAQVEVLKGPASVLYGRGEPGGTINIVTRRPADRFGAEAVVQANDFGLRRGQLSVTGPMSETLSARVSVAGQETGTFRDFQADGTRVFFAPTLAWRPDTKTRADVDYDYTYQTSPGDRGLVVVGDRVAGPVGRSYGERWSENFGRSHTIRGRIEHDVTDWLTLRQIVSHQAGDSGRTVADFTGLSADGRSVLRRGVQQDQRVSATTSQTEALLRFRTGPLRHVVLAGFEYVDAHRDTNEARATLAGISIADPVQGAQPGPFVAARAIRVDARYVAPYVQDQISVGDAVDILAGVRWDDVDQTTVDNAVRTAENGKRASPRLGIVWHPQATVALYGNWSTSFRPRSASVFGGGSAPPETGRQYEAGVKVTPANGRLIATAAVFDITKNNVSSADPDNNGFVVVTGQQRVRGAEIDVSGEILPGWRMIASAGYLDAKVTRDSVIAVGNRLRGVPEFSASLWTTYRIAHGPLAGVMLGAGATRVGRREGDLANSYRIAGYTRVDLTADYRIADRYRLGVIVRNVADRFYIEQPVARTTNYPGAPRTVSVRLGVEI</sequence>
<comment type="caution">
    <text evidence="19">The sequence shown here is derived from an EMBL/GenBank/DDBJ whole genome shotgun (WGS) entry which is preliminary data.</text>
</comment>
<dbReference type="InterPro" id="IPR000531">
    <property type="entry name" value="Beta-barrel_TonB"/>
</dbReference>
<evidence type="ECO:0000313" key="20">
    <source>
        <dbReference type="Proteomes" id="UP001597400"/>
    </source>
</evidence>
<keyword evidence="3 14" id="KW-0813">Transport</keyword>
<keyword evidence="13 14" id="KW-0998">Cell outer membrane</keyword>
<keyword evidence="9" id="KW-0406">Ion transport</keyword>
<evidence type="ECO:0000313" key="19">
    <source>
        <dbReference type="EMBL" id="MFD1952061.1"/>
    </source>
</evidence>
<reference evidence="20" key="1">
    <citation type="journal article" date="2019" name="Int. J. Syst. Evol. Microbiol.">
        <title>The Global Catalogue of Microorganisms (GCM) 10K type strain sequencing project: providing services to taxonomists for standard genome sequencing and annotation.</title>
        <authorList>
            <consortium name="The Broad Institute Genomics Platform"/>
            <consortium name="The Broad Institute Genome Sequencing Center for Infectious Disease"/>
            <person name="Wu L."/>
            <person name="Ma J."/>
        </authorList>
    </citation>
    <scope>NUCLEOTIDE SEQUENCE [LARGE SCALE GENOMIC DNA]</scope>
    <source>
        <strain evidence="20">CGMCC 1.12702</strain>
    </source>
</reference>
<dbReference type="NCBIfam" id="TIGR01783">
    <property type="entry name" value="TonB-siderophor"/>
    <property type="match status" value="1"/>
</dbReference>
<dbReference type="PANTHER" id="PTHR32552">
    <property type="entry name" value="FERRICHROME IRON RECEPTOR-RELATED"/>
    <property type="match status" value="1"/>
</dbReference>
<dbReference type="Gene3D" id="2.40.170.20">
    <property type="entry name" value="TonB-dependent receptor, beta-barrel domain"/>
    <property type="match status" value="1"/>
</dbReference>
<keyword evidence="8" id="KW-0408">Iron</keyword>
<evidence type="ECO:0000256" key="9">
    <source>
        <dbReference type="ARBA" id="ARBA00023065"/>
    </source>
</evidence>
<protein>
    <submittedName>
        <fullName evidence="19">TonB-dependent siderophore receptor</fullName>
    </submittedName>
</protein>